<dbReference type="HOGENOM" id="CLU_3186177_0_0_9"/>
<dbReference type="AlphaFoldDB" id="B2A5D9"/>
<reference evidence="1 2" key="1">
    <citation type="submission" date="2008-04" db="EMBL/GenBank/DDBJ databases">
        <title>Complete sequence of chromosome of Natranaerobius thermophilus JW/NM-WN-LF.</title>
        <authorList>
            <consortium name="US DOE Joint Genome Institute"/>
            <person name="Copeland A."/>
            <person name="Lucas S."/>
            <person name="Lapidus A."/>
            <person name="Glavina del Rio T."/>
            <person name="Dalin E."/>
            <person name="Tice H."/>
            <person name="Bruce D."/>
            <person name="Goodwin L."/>
            <person name="Pitluck S."/>
            <person name="Chertkov O."/>
            <person name="Brettin T."/>
            <person name="Detter J.C."/>
            <person name="Han C."/>
            <person name="Kuske C.R."/>
            <person name="Schmutz J."/>
            <person name="Larimer F."/>
            <person name="Land M."/>
            <person name="Hauser L."/>
            <person name="Kyrpides N."/>
            <person name="Lykidis A."/>
            <person name="Mesbah N.M."/>
            <person name="Wiegel J."/>
        </authorList>
    </citation>
    <scope>NUCLEOTIDE SEQUENCE [LARGE SCALE GENOMIC DNA]</scope>
    <source>
        <strain evidence="2">ATCC BAA-1301 / DSM 18059 / JW/NM-WN-LF</strain>
    </source>
</reference>
<reference evidence="1 2" key="2">
    <citation type="journal article" date="2011" name="J. Bacteriol.">
        <title>Complete genome sequence of the anaerobic, halophilic alkalithermophile Natranaerobius thermophilus JW/NM-WN-LF.</title>
        <authorList>
            <person name="Zhao B."/>
            <person name="Mesbah N.M."/>
            <person name="Dalin E."/>
            <person name="Goodwin L."/>
            <person name="Nolan M."/>
            <person name="Pitluck S."/>
            <person name="Chertkov O."/>
            <person name="Brettin T.S."/>
            <person name="Han J."/>
            <person name="Larimer F.W."/>
            <person name="Land M.L."/>
            <person name="Hauser L."/>
            <person name="Kyrpides N."/>
            <person name="Wiegel J."/>
        </authorList>
    </citation>
    <scope>NUCLEOTIDE SEQUENCE [LARGE SCALE GENOMIC DNA]</scope>
    <source>
        <strain evidence="2">ATCC BAA-1301 / DSM 18059 / JW/NM-WN-LF</strain>
    </source>
</reference>
<dbReference type="InterPro" id="IPR011332">
    <property type="entry name" value="Ribosomal_zn-bd"/>
</dbReference>
<name>B2A5D9_NATTJ</name>
<dbReference type="KEGG" id="nth:Nther_0377"/>
<dbReference type="InParanoid" id="B2A5D9"/>
<gene>
    <name evidence="1" type="ordered locus">Nther_0377</name>
</gene>
<sequence>MAEKRVCPFCGNSNYSADTGEIWICTHCKKEFHKKESQATRRGACG</sequence>
<dbReference type="Gene3D" id="3.30.40.10">
    <property type="entry name" value="Zinc/RING finger domain, C3HC4 (zinc finger)"/>
    <property type="match status" value="1"/>
</dbReference>
<dbReference type="InterPro" id="IPR013083">
    <property type="entry name" value="Znf_RING/FYVE/PHD"/>
</dbReference>
<dbReference type="RefSeq" id="WP_012446861.1">
    <property type="nucleotide sequence ID" value="NC_010718.1"/>
</dbReference>
<dbReference type="STRING" id="457570.Nther_0377"/>
<dbReference type="SUPFAM" id="SSF57829">
    <property type="entry name" value="Zn-binding ribosomal proteins"/>
    <property type="match status" value="1"/>
</dbReference>
<keyword evidence="2" id="KW-1185">Reference proteome</keyword>
<proteinExistence type="predicted"/>
<protein>
    <submittedName>
        <fullName evidence="1">Uncharacterized protein</fullName>
    </submittedName>
</protein>
<dbReference type="Proteomes" id="UP000001683">
    <property type="component" value="Chromosome"/>
</dbReference>
<dbReference type="EMBL" id="CP001034">
    <property type="protein sequence ID" value="ACB83973.1"/>
    <property type="molecule type" value="Genomic_DNA"/>
</dbReference>
<accession>B2A5D9</accession>
<evidence type="ECO:0000313" key="1">
    <source>
        <dbReference type="EMBL" id="ACB83973.1"/>
    </source>
</evidence>
<dbReference type="OrthoDB" id="2376828at2"/>
<dbReference type="GO" id="GO:0006412">
    <property type="term" value="P:translation"/>
    <property type="evidence" value="ECO:0007669"/>
    <property type="project" value="InterPro"/>
</dbReference>
<evidence type="ECO:0000313" key="2">
    <source>
        <dbReference type="Proteomes" id="UP000001683"/>
    </source>
</evidence>
<organism evidence="1 2">
    <name type="scientific">Natranaerobius thermophilus (strain ATCC BAA-1301 / DSM 18059 / JW/NM-WN-LF)</name>
    <dbReference type="NCBI Taxonomy" id="457570"/>
    <lineage>
        <taxon>Bacteria</taxon>
        <taxon>Bacillati</taxon>
        <taxon>Bacillota</taxon>
        <taxon>Clostridia</taxon>
        <taxon>Natranaerobiales</taxon>
        <taxon>Natranaerobiaceae</taxon>
        <taxon>Natranaerobius</taxon>
    </lineage>
</organism>